<evidence type="ECO:0000256" key="1">
    <source>
        <dbReference type="SAM" id="Phobius"/>
    </source>
</evidence>
<dbReference type="AlphaFoldDB" id="A0A1H5ZAL2"/>
<keyword evidence="1" id="KW-1133">Transmembrane helix</keyword>
<keyword evidence="1" id="KW-0812">Transmembrane</keyword>
<dbReference type="EMBL" id="FNVG01000011">
    <property type="protein sequence ID" value="SEG33573.1"/>
    <property type="molecule type" value="Genomic_DNA"/>
</dbReference>
<dbReference type="Proteomes" id="UP000236721">
    <property type="component" value="Unassembled WGS sequence"/>
</dbReference>
<organism evidence="2 3">
    <name type="scientific">Vibrio hangzhouensis</name>
    <dbReference type="NCBI Taxonomy" id="462991"/>
    <lineage>
        <taxon>Bacteria</taxon>
        <taxon>Pseudomonadati</taxon>
        <taxon>Pseudomonadota</taxon>
        <taxon>Gammaproteobacteria</taxon>
        <taxon>Vibrionales</taxon>
        <taxon>Vibrionaceae</taxon>
        <taxon>Vibrio</taxon>
    </lineage>
</organism>
<proteinExistence type="predicted"/>
<feature type="transmembrane region" description="Helical" evidence="1">
    <location>
        <begin position="250"/>
        <end position="268"/>
    </location>
</feature>
<feature type="transmembrane region" description="Helical" evidence="1">
    <location>
        <begin position="76"/>
        <end position="96"/>
    </location>
</feature>
<keyword evidence="1" id="KW-0472">Membrane</keyword>
<feature type="transmembrane region" description="Helical" evidence="1">
    <location>
        <begin position="365"/>
        <end position="387"/>
    </location>
</feature>
<gene>
    <name evidence="2" type="ORF">SAMN04488244_11182</name>
</gene>
<feature type="transmembrane region" description="Helical" evidence="1">
    <location>
        <begin position="50"/>
        <end position="69"/>
    </location>
</feature>
<evidence type="ECO:0000313" key="2">
    <source>
        <dbReference type="EMBL" id="SEG33573.1"/>
    </source>
</evidence>
<name>A0A1H5ZAL2_9VIBR</name>
<sequence length="435" mass="48811">MQTFDSSNRPFFTRNQHIIIAAIAFLGITYNAIFAFVYSNVGIISDGHVIMAEMAISFAGLSVILIKGIKENDKLIMMFAVTVGISVILIYIASSLVAVNMIRNFLIVIIFTMLGYRLSKQVYHRLVYTIAIIVLFILIIEITSVEAYVSLFSPARYYEATRGIEIKDFNDTGLFGNALSFEGRFNFGFFNTHRTSSIFLEQVSFANFLSVLAIYTATFWRELSANRKTIYLTLIILGLLTNNSRTSSTVAVICFLLYNLYAFLPSAITLIRRACFITTFSVASIVAMNNDFIYSGDNFEGRLSLGMGRFYDLEALDYLGFGWNKIDSLWDSGFGYLIASSTIFAAVGFIAFIHLYLSSRFRNQLLFSTLLIIYISLNLVIGGNAIYSMKTAPLLWMAFGFLKSEESSDEAVENTNLSSLVLLGVYFAHRKNRLG</sequence>
<feature type="transmembrane region" description="Helical" evidence="1">
    <location>
        <begin position="102"/>
        <end position="119"/>
    </location>
</feature>
<reference evidence="3" key="1">
    <citation type="submission" date="2016-10" db="EMBL/GenBank/DDBJ databases">
        <authorList>
            <person name="Varghese N."/>
            <person name="Submissions S."/>
        </authorList>
    </citation>
    <scope>NUCLEOTIDE SEQUENCE [LARGE SCALE GENOMIC DNA]</scope>
    <source>
        <strain evidence="3">CGMCC 1.7062</strain>
    </source>
</reference>
<feature type="transmembrane region" description="Helical" evidence="1">
    <location>
        <begin position="126"/>
        <end position="149"/>
    </location>
</feature>
<feature type="transmembrane region" description="Helical" evidence="1">
    <location>
        <begin position="198"/>
        <end position="217"/>
    </location>
</feature>
<accession>A0A1H5ZAL2</accession>
<feature type="transmembrane region" description="Helical" evidence="1">
    <location>
        <begin position="333"/>
        <end position="353"/>
    </location>
</feature>
<protein>
    <submittedName>
        <fullName evidence="2">Putative polymerase</fullName>
    </submittedName>
</protein>
<keyword evidence="3" id="KW-1185">Reference proteome</keyword>
<evidence type="ECO:0000313" key="3">
    <source>
        <dbReference type="Proteomes" id="UP000236721"/>
    </source>
</evidence>
<feature type="transmembrane region" description="Helical" evidence="1">
    <location>
        <begin position="18"/>
        <end position="38"/>
    </location>
</feature>